<protein>
    <submittedName>
        <fullName evidence="6">UbiA family prenyltransferase</fullName>
    </submittedName>
</protein>
<evidence type="ECO:0000256" key="4">
    <source>
        <dbReference type="ARBA" id="ARBA00023136"/>
    </source>
</evidence>
<dbReference type="Gene3D" id="1.10.357.140">
    <property type="entry name" value="UbiA prenyltransferase"/>
    <property type="match status" value="1"/>
</dbReference>
<dbReference type="EMBL" id="JAUCMM010000003">
    <property type="protein sequence ID" value="MDM7888114.1"/>
    <property type="molecule type" value="Genomic_DNA"/>
</dbReference>
<dbReference type="RefSeq" id="WP_289469802.1">
    <property type="nucleotide sequence ID" value="NZ_JAUCMM010000003.1"/>
</dbReference>
<name>A0ABT7TEU6_9MICO</name>
<dbReference type="InterPro" id="IPR044878">
    <property type="entry name" value="UbiA_sf"/>
</dbReference>
<feature type="transmembrane region" description="Helical" evidence="5">
    <location>
        <begin position="163"/>
        <end position="184"/>
    </location>
</feature>
<sequence>MRRVLVAVGGTFVEARPQVQGIVALRLAVGNVLGHGGALPDTGAVLLADVAWWSASAAIYVGNGLSDLVGDRRNGSLRPLAAGRLRVADAESAVVVLVGVALLSGAATGLGAVLAVAAFLVLGGAYSSGPRPLKERAAGASVTAGAAGAATPLFGALSVHGQLTGQVVVVASVLGLWMLVAGNAKDFGDEPGDRLAGRRTLPLVLGPARARRVLSVGVLVVGVLAVILAGAWPGVRSLALLGGAAVLMVAAWRLPADRGATRGRPTGCSCGARSW</sequence>
<comment type="caution">
    <text evidence="6">The sequence shown here is derived from an EMBL/GenBank/DDBJ whole genome shotgun (WGS) entry which is preliminary data.</text>
</comment>
<dbReference type="PANTHER" id="PTHR42723:SF1">
    <property type="entry name" value="CHLOROPHYLL SYNTHASE, CHLOROPLASTIC"/>
    <property type="match status" value="1"/>
</dbReference>
<organism evidence="6 7">
    <name type="scientific">Curtobacterium subtropicum</name>
    <dbReference type="NCBI Taxonomy" id="3055138"/>
    <lineage>
        <taxon>Bacteria</taxon>
        <taxon>Bacillati</taxon>
        <taxon>Actinomycetota</taxon>
        <taxon>Actinomycetes</taxon>
        <taxon>Micrococcales</taxon>
        <taxon>Microbacteriaceae</taxon>
        <taxon>Curtobacterium</taxon>
    </lineage>
</organism>
<dbReference type="InterPro" id="IPR000537">
    <property type="entry name" value="UbiA_prenyltransferase"/>
</dbReference>
<evidence type="ECO:0000256" key="5">
    <source>
        <dbReference type="SAM" id="Phobius"/>
    </source>
</evidence>
<keyword evidence="7" id="KW-1185">Reference proteome</keyword>
<dbReference type="PANTHER" id="PTHR42723">
    <property type="entry name" value="CHLOROPHYLL SYNTHASE"/>
    <property type="match status" value="1"/>
</dbReference>
<evidence type="ECO:0000256" key="2">
    <source>
        <dbReference type="ARBA" id="ARBA00022692"/>
    </source>
</evidence>
<reference evidence="6 7" key="1">
    <citation type="submission" date="2023-06" db="EMBL/GenBank/DDBJ databases">
        <authorList>
            <person name="Feng G."/>
            <person name="Li J."/>
            <person name="Zhu H."/>
        </authorList>
    </citation>
    <scope>NUCLEOTIDE SEQUENCE [LARGE SCALE GENOMIC DNA]</scope>
    <source>
        <strain evidence="6 7">RHCJP20</strain>
    </source>
</reference>
<evidence type="ECO:0000313" key="7">
    <source>
        <dbReference type="Proteomes" id="UP001235720"/>
    </source>
</evidence>
<comment type="subcellular location">
    <subcellularLocation>
        <location evidence="1">Membrane</location>
        <topology evidence="1">Multi-pass membrane protein</topology>
    </subcellularLocation>
</comment>
<dbReference type="Pfam" id="PF01040">
    <property type="entry name" value="UbiA"/>
    <property type="match status" value="1"/>
</dbReference>
<feature type="transmembrane region" description="Helical" evidence="5">
    <location>
        <begin position="213"/>
        <end position="232"/>
    </location>
</feature>
<proteinExistence type="predicted"/>
<evidence type="ECO:0000256" key="1">
    <source>
        <dbReference type="ARBA" id="ARBA00004141"/>
    </source>
</evidence>
<feature type="transmembrane region" description="Helical" evidence="5">
    <location>
        <begin position="93"/>
        <end position="126"/>
    </location>
</feature>
<keyword evidence="3 5" id="KW-1133">Transmembrane helix</keyword>
<gene>
    <name evidence="6" type="ORF">QUG98_06585</name>
</gene>
<keyword evidence="2 5" id="KW-0812">Transmembrane</keyword>
<dbReference type="Proteomes" id="UP001235720">
    <property type="component" value="Unassembled WGS sequence"/>
</dbReference>
<feature type="transmembrane region" description="Helical" evidence="5">
    <location>
        <begin position="238"/>
        <end position="254"/>
    </location>
</feature>
<accession>A0ABT7TEU6</accession>
<dbReference type="InterPro" id="IPR050475">
    <property type="entry name" value="Prenyltransferase_related"/>
</dbReference>
<evidence type="ECO:0000256" key="3">
    <source>
        <dbReference type="ARBA" id="ARBA00022989"/>
    </source>
</evidence>
<keyword evidence="4 5" id="KW-0472">Membrane</keyword>
<evidence type="ECO:0000313" key="6">
    <source>
        <dbReference type="EMBL" id="MDM7888114.1"/>
    </source>
</evidence>